<protein>
    <submittedName>
        <fullName evidence="2">Uncharacterized protein</fullName>
    </submittedName>
</protein>
<dbReference type="Proteomes" id="UP000299102">
    <property type="component" value="Unassembled WGS sequence"/>
</dbReference>
<feature type="region of interest" description="Disordered" evidence="1">
    <location>
        <begin position="1"/>
        <end position="32"/>
    </location>
</feature>
<keyword evidence="3" id="KW-1185">Reference proteome</keyword>
<gene>
    <name evidence="2" type="ORF">EVAR_99869_1</name>
</gene>
<comment type="caution">
    <text evidence="2">The sequence shown here is derived from an EMBL/GenBank/DDBJ whole genome shotgun (WGS) entry which is preliminary data.</text>
</comment>
<feature type="compositionally biased region" description="Polar residues" evidence="1">
    <location>
        <begin position="17"/>
        <end position="30"/>
    </location>
</feature>
<evidence type="ECO:0000256" key="1">
    <source>
        <dbReference type="SAM" id="MobiDB-lite"/>
    </source>
</evidence>
<accession>A0A4C1ZH61</accession>
<name>A0A4C1ZH61_EUMVA</name>
<proteinExistence type="predicted"/>
<dbReference type="AlphaFoldDB" id="A0A4C1ZH61"/>
<evidence type="ECO:0000313" key="2">
    <source>
        <dbReference type="EMBL" id="GBP87138.1"/>
    </source>
</evidence>
<dbReference type="EMBL" id="BGZK01001837">
    <property type="protein sequence ID" value="GBP87138.1"/>
    <property type="molecule type" value="Genomic_DNA"/>
</dbReference>
<sequence length="79" mass="8587">MEKDRVSGKGKGESEPTELSLTGRKTSVKTATFGKPGETGIVGVATLAVATGRHAIIRRPVTAQFFFHKMYQKNPQVVR</sequence>
<reference evidence="2 3" key="1">
    <citation type="journal article" date="2019" name="Commun. Biol.">
        <title>The bagworm genome reveals a unique fibroin gene that provides high tensile strength.</title>
        <authorList>
            <person name="Kono N."/>
            <person name="Nakamura H."/>
            <person name="Ohtoshi R."/>
            <person name="Tomita M."/>
            <person name="Numata K."/>
            <person name="Arakawa K."/>
        </authorList>
    </citation>
    <scope>NUCLEOTIDE SEQUENCE [LARGE SCALE GENOMIC DNA]</scope>
</reference>
<organism evidence="2 3">
    <name type="scientific">Eumeta variegata</name>
    <name type="common">Bagworm moth</name>
    <name type="synonym">Eumeta japonica</name>
    <dbReference type="NCBI Taxonomy" id="151549"/>
    <lineage>
        <taxon>Eukaryota</taxon>
        <taxon>Metazoa</taxon>
        <taxon>Ecdysozoa</taxon>
        <taxon>Arthropoda</taxon>
        <taxon>Hexapoda</taxon>
        <taxon>Insecta</taxon>
        <taxon>Pterygota</taxon>
        <taxon>Neoptera</taxon>
        <taxon>Endopterygota</taxon>
        <taxon>Lepidoptera</taxon>
        <taxon>Glossata</taxon>
        <taxon>Ditrysia</taxon>
        <taxon>Tineoidea</taxon>
        <taxon>Psychidae</taxon>
        <taxon>Oiketicinae</taxon>
        <taxon>Eumeta</taxon>
    </lineage>
</organism>
<feature type="compositionally biased region" description="Basic and acidic residues" evidence="1">
    <location>
        <begin position="1"/>
        <end position="14"/>
    </location>
</feature>
<evidence type="ECO:0000313" key="3">
    <source>
        <dbReference type="Proteomes" id="UP000299102"/>
    </source>
</evidence>